<dbReference type="Proteomes" id="UP000079169">
    <property type="component" value="Unplaced"/>
</dbReference>
<dbReference type="RefSeq" id="XP_026683671.1">
    <property type="nucleotide sequence ID" value="XM_026827870.1"/>
</dbReference>
<evidence type="ECO:0000256" key="2">
    <source>
        <dbReference type="SAM" id="SignalP"/>
    </source>
</evidence>
<proteinExistence type="predicted"/>
<feature type="compositionally biased region" description="Basic and acidic residues" evidence="1">
    <location>
        <begin position="145"/>
        <end position="157"/>
    </location>
</feature>
<dbReference type="PaxDb" id="121845-A0A3Q0J5H0"/>
<dbReference type="GeneID" id="113469870"/>
<keyword evidence="3" id="KW-1185">Reference proteome</keyword>
<evidence type="ECO:0000313" key="3">
    <source>
        <dbReference type="Proteomes" id="UP000079169"/>
    </source>
</evidence>
<dbReference type="AlphaFoldDB" id="A0A3Q0J5H0"/>
<feature type="compositionally biased region" description="Polar residues" evidence="1">
    <location>
        <begin position="62"/>
        <end position="71"/>
    </location>
</feature>
<protein>
    <submittedName>
        <fullName evidence="4">Adhesive plaque matrix protein-like</fullName>
    </submittedName>
</protein>
<keyword evidence="2" id="KW-0732">Signal</keyword>
<evidence type="ECO:0000313" key="4">
    <source>
        <dbReference type="RefSeq" id="XP_026683671.1"/>
    </source>
</evidence>
<feature type="signal peptide" evidence="2">
    <location>
        <begin position="1"/>
        <end position="23"/>
    </location>
</feature>
<dbReference type="STRING" id="121845.A0A3Q0J5H0"/>
<accession>A0A3Q0J5H0</accession>
<sequence length="193" mass="21752">MSLLINLCTILLTLTTLMLQAEALPQRQPLYQNPRYSESTHPVRQNYISPSLRTTRRAAKPNQPTSYSHQTAEYYRPNYQPSGQNQYYDPSYQPSNYQESYNPNPAAFKPSFDPSTFDPANFEPSYEPSSFQPTALKKAPLPSKVTDHDNSESRLERQSGGGGGHDTYVDFGAHTGHHGSFGWYADFPAHKDA</sequence>
<feature type="chain" id="PRO_5018331830" evidence="2">
    <location>
        <begin position="24"/>
        <end position="193"/>
    </location>
</feature>
<reference evidence="4" key="1">
    <citation type="submission" date="2025-08" db="UniProtKB">
        <authorList>
            <consortium name="RefSeq"/>
        </authorList>
    </citation>
    <scope>IDENTIFICATION</scope>
</reference>
<feature type="region of interest" description="Disordered" evidence="1">
    <location>
        <begin position="32"/>
        <end position="167"/>
    </location>
</feature>
<gene>
    <name evidence="4" type="primary">LOC113469870</name>
</gene>
<evidence type="ECO:0000256" key="1">
    <source>
        <dbReference type="SAM" id="MobiDB-lite"/>
    </source>
</evidence>
<name>A0A3Q0J5H0_DIACI</name>
<organism evidence="3 4">
    <name type="scientific">Diaphorina citri</name>
    <name type="common">Asian citrus psyllid</name>
    <dbReference type="NCBI Taxonomy" id="121845"/>
    <lineage>
        <taxon>Eukaryota</taxon>
        <taxon>Metazoa</taxon>
        <taxon>Ecdysozoa</taxon>
        <taxon>Arthropoda</taxon>
        <taxon>Hexapoda</taxon>
        <taxon>Insecta</taxon>
        <taxon>Pterygota</taxon>
        <taxon>Neoptera</taxon>
        <taxon>Paraneoptera</taxon>
        <taxon>Hemiptera</taxon>
        <taxon>Sternorrhyncha</taxon>
        <taxon>Psylloidea</taxon>
        <taxon>Psyllidae</taxon>
        <taxon>Diaphorininae</taxon>
        <taxon>Diaphorina</taxon>
    </lineage>
</organism>
<feature type="compositionally biased region" description="Polar residues" evidence="1">
    <location>
        <begin position="79"/>
        <end position="103"/>
    </location>
</feature>
<dbReference type="KEGG" id="dci:113469870"/>
<feature type="compositionally biased region" description="Polar residues" evidence="1">
    <location>
        <begin position="32"/>
        <end position="53"/>
    </location>
</feature>